<evidence type="ECO:0000256" key="2">
    <source>
        <dbReference type="SAM" id="SignalP"/>
    </source>
</evidence>
<feature type="region of interest" description="Disordered" evidence="1">
    <location>
        <begin position="221"/>
        <end position="246"/>
    </location>
</feature>
<organism evidence="3 4">
    <name type="scientific">Labrys okinawensis</name>
    <dbReference type="NCBI Taxonomy" id="346911"/>
    <lineage>
        <taxon>Bacteria</taxon>
        <taxon>Pseudomonadati</taxon>
        <taxon>Pseudomonadota</taxon>
        <taxon>Alphaproteobacteria</taxon>
        <taxon>Hyphomicrobiales</taxon>
        <taxon>Xanthobacteraceae</taxon>
        <taxon>Labrys</taxon>
    </lineage>
</organism>
<proteinExistence type="predicted"/>
<dbReference type="EMBL" id="PUEJ01000005">
    <property type="protein sequence ID" value="PRH86958.1"/>
    <property type="molecule type" value="Genomic_DNA"/>
</dbReference>
<feature type="signal peptide" evidence="2">
    <location>
        <begin position="1"/>
        <end position="24"/>
    </location>
</feature>
<dbReference type="RefSeq" id="WP_105863181.1">
    <property type="nucleotide sequence ID" value="NZ_PUEJ01000005.1"/>
</dbReference>
<dbReference type="Pfam" id="PF06776">
    <property type="entry name" value="IalB"/>
    <property type="match status" value="1"/>
</dbReference>
<evidence type="ECO:0000313" key="3">
    <source>
        <dbReference type="EMBL" id="PRH86958.1"/>
    </source>
</evidence>
<name>A0A2S9QC92_9HYPH</name>
<sequence length="246" mass="25690">MMSFRLLATAAVAALSLAVTPALAQETPAKPAAPATKPKAPAAKPAQKPAAAAPAAAAAAAEPVPGLEGATTPAISSSQPDWVKLCQTDQAKKEICLTRRDLRSDTGQTMMTAILMQNVTDKKQILRLVLPVGALIQPGVGLYLDNAAFTSGKYAVCSPEGCLVELPIDEAQLKALRSSKTLAIAFKTPNQGVQLPLGTEGFAKALDNKPLDPQSIVDEQKKLQQQLQDAAEKARQQLNANPAPAQ</sequence>
<evidence type="ECO:0008006" key="5">
    <source>
        <dbReference type="Google" id="ProtNLM"/>
    </source>
</evidence>
<dbReference type="Gene3D" id="2.60.40.1880">
    <property type="entry name" value="Invasion associated locus B (IalB) protein"/>
    <property type="match status" value="1"/>
</dbReference>
<reference evidence="3 4" key="1">
    <citation type="submission" date="2018-02" db="EMBL/GenBank/DDBJ databases">
        <title>Whole genome sequencing of endophytic bacterium.</title>
        <authorList>
            <person name="Eedara R."/>
            <person name="Podile A.R."/>
        </authorList>
    </citation>
    <scope>NUCLEOTIDE SEQUENCE [LARGE SCALE GENOMIC DNA]</scope>
    <source>
        <strain evidence="3 4">RP1T</strain>
    </source>
</reference>
<dbReference type="AlphaFoldDB" id="A0A2S9QC92"/>
<keyword evidence="2" id="KW-0732">Signal</keyword>
<feature type="region of interest" description="Disordered" evidence="1">
    <location>
        <begin position="29"/>
        <end position="54"/>
    </location>
</feature>
<evidence type="ECO:0000256" key="1">
    <source>
        <dbReference type="SAM" id="MobiDB-lite"/>
    </source>
</evidence>
<evidence type="ECO:0000313" key="4">
    <source>
        <dbReference type="Proteomes" id="UP000237682"/>
    </source>
</evidence>
<accession>A0A2S9QC92</accession>
<dbReference type="InterPro" id="IPR010642">
    <property type="entry name" value="Invasion_prot_B"/>
</dbReference>
<comment type="caution">
    <text evidence="3">The sequence shown here is derived from an EMBL/GenBank/DDBJ whole genome shotgun (WGS) entry which is preliminary data.</text>
</comment>
<dbReference type="Proteomes" id="UP000237682">
    <property type="component" value="Unassembled WGS sequence"/>
</dbReference>
<gene>
    <name evidence="3" type="ORF">C5L14_16885</name>
</gene>
<dbReference type="OrthoDB" id="8017994at2"/>
<keyword evidence="4" id="KW-1185">Reference proteome</keyword>
<protein>
    <recommendedName>
        <fullName evidence="5">Invasion-associated locus B family protein</fullName>
    </recommendedName>
</protein>
<dbReference type="InterPro" id="IPR038696">
    <property type="entry name" value="IalB_sf"/>
</dbReference>
<feature type="chain" id="PRO_5015535063" description="Invasion-associated locus B family protein" evidence="2">
    <location>
        <begin position="25"/>
        <end position="246"/>
    </location>
</feature>